<dbReference type="SUPFAM" id="SSF47384">
    <property type="entry name" value="Homodimeric domain of signal transducing histidine kinase"/>
    <property type="match status" value="1"/>
</dbReference>
<dbReference type="SMART" id="SM00388">
    <property type="entry name" value="HisKA"/>
    <property type="match status" value="1"/>
</dbReference>
<dbReference type="SUPFAM" id="SSF55874">
    <property type="entry name" value="ATPase domain of HSP90 chaperone/DNA topoisomerase II/histidine kinase"/>
    <property type="match status" value="1"/>
</dbReference>
<keyword evidence="9" id="KW-0175">Coiled coil</keyword>
<comment type="caution">
    <text evidence="14">The sequence shown here is derived from an EMBL/GenBank/DDBJ whole genome shotgun (WGS) entry which is preliminary data.</text>
</comment>
<dbReference type="SMART" id="SM00091">
    <property type="entry name" value="PAS"/>
    <property type="match status" value="1"/>
</dbReference>
<gene>
    <name evidence="14" type="ORF">C4561_02260</name>
</gene>
<dbReference type="PROSITE" id="PS50112">
    <property type="entry name" value="PAS"/>
    <property type="match status" value="1"/>
</dbReference>
<dbReference type="SMART" id="SM00387">
    <property type="entry name" value="HATPase_c"/>
    <property type="match status" value="1"/>
</dbReference>
<dbReference type="SUPFAM" id="SSF55785">
    <property type="entry name" value="PYP-like sensor domain (PAS domain)"/>
    <property type="match status" value="1"/>
</dbReference>
<dbReference type="InterPro" id="IPR003594">
    <property type="entry name" value="HATPase_dom"/>
</dbReference>
<dbReference type="Gene3D" id="1.10.287.130">
    <property type="match status" value="1"/>
</dbReference>
<reference evidence="14 15" key="1">
    <citation type="journal article" date="2017" name="ISME J.">
        <title>Energy and carbon metabolisms in a deep terrestrial subsurface fluid microbial community.</title>
        <authorList>
            <person name="Momper L."/>
            <person name="Jungbluth S.P."/>
            <person name="Lee M.D."/>
            <person name="Amend J.P."/>
        </authorList>
    </citation>
    <scope>NUCLEOTIDE SEQUENCE [LARGE SCALE GENOMIC DNA]</scope>
    <source>
        <strain evidence="14">SURF_46</strain>
    </source>
</reference>
<evidence type="ECO:0000313" key="15">
    <source>
        <dbReference type="Proteomes" id="UP000265540"/>
    </source>
</evidence>
<dbReference type="InterPro" id="IPR001610">
    <property type="entry name" value="PAC"/>
</dbReference>
<evidence type="ECO:0000256" key="4">
    <source>
        <dbReference type="ARBA" id="ARBA00022679"/>
    </source>
</evidence>
<dbReference type="SMART" id="SM00086">
    <property type="entry name" value="PAC"/>
    <property type="match status" value="1"/>
</dbReference>
<feature type="domain" description="Histidine kinase" evidence="11">
    <location>
        <begin position="232"/>
        <end position="452"/>
    </location>
</feature>
<dbReference type="InterPro" id="IPR036097">
    <property type="entry name" value="HisK_dim/P_sf"/>
</dbReference>
<dbReference type="EC" id="2.7.13.3" evidence="2"/>
<dbReference type="CDD" id="cd00082">
    <property type="entry name" value="HisKA"/>
    <property type="match status" value="1"/>
</dbReference>
<dbReference type="InterPro" id="IPR005467">
    <property type="entry name" value="His_kinase_dom"/>
</dbReference>
<evidence type="ECO:0000259" key="11">
    <source>
        <dbReference type="PROSITE" id="PS50109"/>
    </source>
</evidence>
<evidence type="ECO:0000256" key="7">
    <source>
        <dbReference type="ARBA" id="ARBA00022840"/>
    </source>
</evidence>
<dbReference type="Pfam" id="PF13426">
    <property type="entry name" value="PAS_9"/>
    <property type="match status" value="1"/>
</dbReference>
<dbReference type="PANTHER" id="PTHR43711:SF30">
    <property type="entry name" value="HISTIDINE KINASE"/>
    <property type="match status" value="1"/>
</dbReference>
<dbReference type="PROSITE" id="PS50113">
    <property type="entry name" value="PAC"/>
    <property type="match status" value="1"/>
</dbReference>
<dbReference type="Gene3D" id="3.30.565.10">
    <property type="entry name" value="Histidine kinase-like ATPase, C-terminal domain"/>
    <property type="match status" value="1"/>
</dbReference>
<dbReference type="FunFam" id="3.30.565.10:FF:000037">
    <property type="entry name" value="Hybrid sensor histidine kinase/response regulator"/>
    <property type="match status" value="1"/>
</dbReference>
<feature type="domain" description="PAC" evidence="13">
    <location>
        <begin position="174"/>
        <end position="228"/>
    </location>
</feature>
<keyword evidence="5" id="KW-0547">Nucleotide-binding</keyword>
<comment type="catalytic activity">
    <reaction evidence="1">
        <text>ATP + protein L-histidine = ADP + protein N-phospho-L-histidine.</text>
        <dbReference type="EC" id="2.7.13.3"/>
    </reaction>
</comment>
<sequence length="465" mass="53063">MIGNKNLPNIIYLLFATLILVEAFLSIFSLLAFTPVITFILIITTALTSLLFYFFLQFYEYLNQKTKLTETQNAELTNTKDKLTKILIELEEEKQTTEKQKNELLKLELAIANASDPIVITDPDAKIIYANKAVEYITGYTKSEIIGASPALWGKQMSKEFYENMWYTIKTKKNNYHGLVTNKKKSGTKYIAEVHISPVINEKGDILYFVGIERDVTQLKEADRMKTEFISLASHQLRTPLSTMKWYLEMLMNGDVGKMNKEQNDFIKYINKANERMIELVNSLLNVSKIESGKLMVDPVPTDIVMLIEEVVNEIARKIEEKKIQFSMDVNRSVPKTINLDPKMFRQVVSNLLSNSIKYTPDYGMVSIALYTEDKNLVVQVKDNGYGIPAKDQSKLFTKFHRGENIAKMENDGTGLGLYLVKAILDASEGKLWFESEENKGSTFWVSIPLEGIKRSEGDVTLDSY</sequence>
<dbReference type="InterPro" id="IPR035965">
    <property type="entry name" value="PAS-like_dom_sf"/>
</dbReference>
<feature type="transmembrane region" description="Helical" evidence="10">
    <location>
        <begin position="12"/>
        <end position="33"/>
    </location>
</feature>
<keyword evidence="3" id="KW-0597">Phosphoprotein</keyword>
<feature type="domain" description="PAS" evidence="12">
    <location>
        <begin position="103"/>
        <end position="147"/>
    </location>
</feature>
<keyword evidence="8" id="KW-0902">Two-component regulatory system</keyword>
<keyword evidence="10" id="KW-0472">Membrane</keyword>
<evidence type="ECO:0000256" key="10">
    <source>
        <dbReference type="SAM" id="Phobius"/>
    </source>
</evidence>
<dbReference type="InterPro" id="IPR000700">
    <property type="entry name" value="PAS-assoc_C"/>
</dbReference>
<evidence type="ECO:0000256" key="2">
    <source>
        <dbReference type="ARBA" id="ARBA00012438"/>
    </source>
</evidence>
<organism evidence="14 15">
    <name type="scientific">candidate division WWE3 bacterium</name>
    <dbReference type="NCBI Taxonomy" id="2053526"/>
    <lineage>
        <taxon>Bacteria</taxon>
        <taxon>Katanobacteria</taxon>
    </lineage>
</organism>
<evidence type="ECO:0000256" key="1">
    <source>
        <dbReference type="ARBA" id="ARBA00000085"/>
    </source>
</evidence>
<keyword evidence="10" id="KW-0812">Transmembrane</keyword>
<dbReference type="InterPro" id="IPR004358">
    <property type="entry name" value="Sig_transdc_His_kin-like_C"/>
</dbReference>
<keyword evidence="6" id="KW-0418">Kinase</keyword>
<feature type="coiled-coil region" evidence="9">
    <location>
        <begin position="73"/>
        <end position="110"/>
    </location>
</feature>
<dbReference type="PRINTS" id="PR00344">
    <property type="entry name" value="BCTRLSENSOR"/>
</dbReference>
<accession>A0A3A4ZDR3</accession>
<dbReference type="EMBL" id="QZJF01000012">
    <property type="protein sequence ID" value="RJR27355.1"/>
    <property type="molecule type" value="Genomic_DNA"/>
</dbReference>
<dbReference type="Pfam" id="PF02518">
    <property type="entry name" value="HATPase_c"/>
    <property type="match status" value="1"/>
</dbReference>
<dbReference type="AlphaFoldDB" id="A0A3A4ZDR3"/>
<dbReference type="GO" id="GO:0000155">
    <property type="term" value="F:phosphorelay sensor kinase activity"/>
    <property type="evidence" value="ECO:0007669"/>
    <property type="project" value="InterPro"/>
</dbReference>
<dbReference type="InterPro" id="IPR000014">
    <property type="entry name" value="PAS"/>
</dbReference>
<dbReference type="CDD" id="cd00130">
    <property type="entry name" value="PAS"/>
    <property type="match status" value="1"/>
</dbReference>
<dbReference type="Proteomes" id="UP000265540">
    <property type="component" value="Unassembled WGS sequence"/>
</dbReference>
<dbReference type="InterPro" id="IPR003661">
    <property type="entry name" value="HisK_dim/P_dom"/>
</dbReference>
<feature type="transmembrane region" description="Helical" evidence="10">
    <location>
        <begin position="39"/>
        <end position="59"/>
    </location>
</feature>
<dbReference type="Gene3D" id="3.30.450.20">
    <property type="entry name" value="PAS domain"/>
    <property type="match status" value="1"/>
</dbReference>
<dbReference type="GO" id="GO:0005524">
    <property type="term" value="F:ATP binding"/>
    <property type="evidence" value="ECO:0007669"/>
    <property type="project" value="UniProtKB-KW"/>
</dbReference>
<protein>
    <recommendedName>
        <fullName evidence="2">histidine kinase</fullName>
        <ecNumber evidence="2">2.7.13.3</ecNumber>
    </recommendedName>
</protein>
<name>A0A3A4ZDR3_UNCKA</name>
<dbReference type="PROSITE" id="PS50109">
    <property type="entry name" value="HIS_KIN"/>
    <property type="match status" value="1"/>
</dbReference>
<evidence type="ECO:0000256" key="6">
    <source>
        <dbReference type="ARBA" id="ARBA00022777"/>
    </source>
</evidence>
<dbReference type="Pfam" id="PF00512">
    <property type="entry name" value="HisKA"/>
    <property type="match status" value="1"/>
</dbReference>
<keyword evidence="4" id="KW-0808">Transferase</keyword>
<dbReference type="FunFam" id="1.10.287.130:FF:000001">
    <property type="entry name" value="Two-component sensor histidine kinase"/>
    <property type="match status" value="1"/>
</dbReference>
<evidence type="ECO:0000256" key="9">
    <source>
        <dbReference type="SAM" id="Coils"/>
    </source>
</evidence>
<dbReference type="NCBIfam" id="TIGR00229">
    <property type="entry name" value="sensory_box"/>
    <property type="match status" value="1"/>
</dbReference>
<evidence type="ECO:0000259" key="13">
    <source>
        <dbReference type="PROSITE" id="PS50113"/>
    </source>
</evidence>
<dbReference type="InterPro" id="IPR036890">
    <property type="entry name" value="HATPase_C_sf"/>
</dbReference>
<dbReference type="PANTHER" id="PTHR43711">
    <property type="entry name" value="TWO-COMPONENT HISTIDINE KINASE"/>
    <property type="match status" value="1"/>
</dbReference>
<evidence type="ECO:0000256" key="8">
    <source>
        <dbReference type="ARBA" id="ARBA00023012"/>
    </source>
</evidence>
<keyword evidence="7" id="KW-0067">ATP-binding</keyword>
<evidence type="ECO:0000313" key="14">
    <source>
        <dbReference type="EMBL" id="RJR27355.1"/>
    </source>
</evidence>
<evidence type="ECO:0000259" key="12">
    <source>
        <dbReference type="PROSITE" id="PS50112"/>
    </source>
</evidence>
<dbReference type="CDD" id="cd00075">
    <property type="entry name" value="HATPase"/>
    <property type="match status" value="1"/>
</dbReference>
<keyword evidence="10" id="KW-1133">Transmembrane helix</keyword>
<evidence type="ECO:0000256" key="5">
    <source>
        <dbReference type="ARBA" id="ARBA00022741"/>
    </source>
</evidence>
<evidence type="ECO:0000256" key="3">
    <source>
        <dbReference type="ARBA" id="ARBA00022553"/>
    </source>
</evidence>
<dbReference type="InterPro" id="IPR050736">
    <property type="entry name" value="Sensor_HK_Regulatory"/>
</dbReference>
<proteinExistence type="predicted"/>